<evidence type="ECO:0000313" key="2">
    <source>
        <dbReference type="Proteomes" id="UP001179121"/>
    </source>
</evidence>
<accession>A0AA86MWT7</accession>
<dbReference type="Proteomes" id="UP001179121">
    <property type="component" value="Chromosome"/>
</dbReference>
<dbReference type="EMBL" id="OX365700">
    <property type="protein sequence ID" value="CAI4030554.1"/>
    <property type="molecule type" value="Genomic_DNA"/>
</dbReference>
<dbReference type="RefSeq" id="WP_289267538.1">
    <property type="nucleotide sequence ID" value="NZ_OX365700.1"/>
</dbReference>
<sequence length="213" mass="23362">MTGEAGRRAGLWVLVVSIFCLGGCAGKGEVINLDLTVKPMAQEVAPDETVKIVVEPLQDQRPDQTRLGIRTHLTGGATYFNVPGGKTSEAVARTLADYLRYKGWQVGFQTAGLTPAEGKTDILVSGTIRELWATAKSRFLSTKMEVKSSIVVRAQNNVDGSVASITLDGAASDTVWFFTQTKLQDLVNSVLKDSYHKLMMDTRIENRAWRLRE</sequence>
<name>A0AA86MWT7_9BACT</name>
<evidence type="ECO:0008006" key="3">
    <source>
        <dbReference type="Google" id="ProtNLM"/>
    </source>
</evidence>
<dbReference type="KEGG" id="nti:DNFV4_00982"/>
<reference evidence="1" key="1">
    <citation type="submission" date="2022-10" db="EMBL/GenBank/DDBJ databases">
        <authorList>
            <person name="Koch H."/>
        </authorList>
    </citation>
    <scope>NUCLEOTIDE SEQUENCE</scope>
    <source>
        <strain evidence="1">DNF</strain>
    </source>
</reference>
<dbReference type="AlphaFoldDB" id="A0AA86MWT7"/>
<organism evidence="1 2">
    <name type="scientific">Nitrospira tepida</name>
    <dbReference type="NCBI Taxonomy" id="2973512"/>
    <lineage>
        <taxon>Bacteria</taxon>
        <taxon>Pseudomonadati</taxon>
        <taxon>Nitrospirota</taxon>
        <taxon>Nitrospiria</taxon>
        <taxon>Nitrospirales</taxon>
        <taxon>Nitrospiraceae</taxon>
        <taxon>Nitrospira</taxon>
    </lineage>
</organism>
<proteinExistence type="predicted"/>
<keyword evidence="2" id="KW-1185">Reference proteome</keyword>
<gene>
    <name evidence="1" type="ORF">DNFV4_00982</name>
</gene>
<evidence type="ECO:0000313" key="1">
    <source>
        <dbReference type="EMBL" id="CAI4030554.1"/>
    </source>
</evidence>
<protein>
    <recommendedName>
        <fullName evidence="3">Lipoprotein</fullName>
    </recommendedName>
</protein>